<evidence type="ECO:0000313" key="5">
    <source>
        <dbReference type="Proteomes" id="UP000031843"/>
    </source>
</evidence>
<dbReference type="GO" id="GO:0005524">
    <property type="term" value="F:ATP binding"/>
    <property type="evidence" value="ECO:0007669"/>
    <property type="project" value="InterPro"/>
</dbReference>
<feature type="domain" description="Helicase C-terminal" evidence="3">
    <location>
        <begin position="955"/>
        <end position="1111"/>
    </location>
</feature>
<dbReference type="InterPro" id="IPR049730">
    <property type="entry name" value="SNF2/RAD54-like_C"/>
</dbReference>
<dbReference type="Gene3D" id="3.40.1350.10">
    <property type="match status" value="1"/>
</dbReference>
<protein>
    <submittedName>
        <fullName evidence="4">Superfamily II DNA/RNA helicase, SNF2 family</fullName>
    </submittedName>
</protein>
<dbReference type="SUPFAM" id="SSF52980">
    <property type="entry name" value="Restriction endonuclease-like"/>
    <property type="match status" value="1"/>
</dbReference>
<gene>
    <name evidence="4" type="ORF">RR42_s3373</name>
</gene>
<dbReference type="OrthoDB" id="9760715at2"/>
<dbReference type="PROSITE" id="PS51192">
    <property type="entry name" value="HELICASE_ATP_BIND_1"/>
    <property type="match status" value="1"/>
</dbReference>
<dbReference type="Pfam" id="PF00271">
    <property type="entry name" value="Helicase_C"/>
    <property type="match status" value="1"/>
</dbReference>
<dbReference type="InterPro" id="IPR007560">
    <property type="entry name" value="Restrct_endonuc_IV_Mrr"/>
</dbReference>
<organism evidence="4 5">
    <name type="scientific">Cupriavidus basilensis</name>
    <dbReference type="NCBI Taxonomy" id="68895"/>
    <lineage>
        <taxon>Bacteria</taxon>
        <taxon>Pseudomonadati</taxon>
        <taxon>Pseudomonadota</taxon>
        <taxon>Betaproteobacteria</taxon>
        <taxon>Burkholderiales</taxon>
        <taxon>Burkholderiaceae</taxon>
        <taxon>Cupriavidus</taxon>
    </lineage>
</organism>
<keyword evidence="1" id="KW-0378">Hydrolase</keyword>
<dbReference type="InterPro" id="IPR001650">
    <property type="entry name" value="Helicase_C-like"/>
</dbReference>
<dbReference type="InterPro" id="IPR014001">
    <property type="entry name" value="Helicase_ATP-bd"/>
</dbReference>
<dbReference type="KEGG" id="cbw:RR42_s3373"/>
<dbReference type="PROSITE" id="PS51194">
    <property type="entry name" value="HELICASE_CTER"/>
    <property type="match status" value="1"/>
</dbReference>
<dbReference type="CDD" id="cd18793">
    <property type="entry name" value="SF2_C_SNF"/>
    <property type="match status" value="1"/>
</dbReference>
<dbReference type="Gene3D" id="3.40.50.300">
    <property type="entry name" value="P-loop containing nucleotide triphosphate hydrolases"/>
    <property type="match status" value="1"/>
</dbReference>
<dbReference type="EMBL" id="CP010537">
    <property type="protein sequence ID" value="AJG24949.1"/>
    <property type="molecule type" value="Genomic_DNA"/>
</dbReference>
<dbReference type="InterPro" id="IPR000330">
    <property type="entry name" value="SNF2_N"/>
</dbReference>
<dbReference type="Proteomes" id="UP000031843">
    <property type="component" value="Chromosome secondary"/>
</dbReference>
<dbReference type="SUPFAM" id="SSF52540">
    <property type="entry name" value="P-loop containing nucleoside triphosphate hydrolases"/>
    <property type="match status" value="2"/>
</dbReference>
<dbReference type="SMART" id="SM00487">
    <property type="entry name" value="DEXDc"/>
    <property type="match status" value="1"/>
</dbReference>
<dbReference type="STRING" id="68895.RR42_s3373"/>
<dbReference type="InterPro" id="IPR011856">
    <property type="entry name" value="tRNA_endonuc-like_dom_sf"/>
</dbReference>
<reference evidence="4 5" key="1">
    <citation type="journal article" date="2015" name="Genome Announc.">
        <title>Complete Genome Sequence of Cupriavidus basilensis 4G11, Isolated from the Oak Ridge Field Research Center Site.</title>
        <authorList>
            <person name="Ray J."/>
            <person name="Waters R.J."/>
            <person name="Skerker J.M."/>
            <person name="Kuehl J.V."/>
            <person name="Price M.N."/>
            <person name="Huang J."/>
            <person name="Chakraborty R."/>
            <person name="Arkin A.P."/>
            <person name="Deutschbauer A."/>
        </authorList>
    </citation>
    <scope>NUCLEOTIDE SEQUENCE [LARGE SCALE GENOMIC DNA]</scope>
    <source>
        <strain evidence="4">4G11</strain>
    </source>
</reference>
<proteinExistence type="predicted"/>
<dbReference type="GO" id="GO:0004386">
    <property type="term" value="F:helicase activity"/>
    <property type="evidence" value="ECO:0007669"/>
    <property type="project" value="UniProtKB-KW"/>
</dbReference>
<dbReference type="Pfam" id="PF04471">
    <property type="entry name" value="Mrr_cat"/>
    <property type="match status" value="1"/>
</dbReference>
<dbReference type="GO" id="GO:0016787">
    <property type="term" value="F:hydrolase activity"/>
    <property type="evidence" value="ECO:0007669"/>
    <property type="project" value="UniProtKB-KW"/>
</dbReference>
<evidence type="ECO:0000313" key="4">
    <source>
        <dbReference type="EMBL" id="AJG24949.1"/>
    </source>
</evidence>
<dbReference type="Gene3D" id="3.40.50.10810">
    <property type="entry name" value="Tandem AAA-ATPase domain"/>
    <property type="match status" value="1"/>
</dbReference>
<dbReference type="InterPro" id="IPR038718">
    <property type="entry name" value="SNF2-like_sf"/>
</dbReference>
<evidence type="ECO:0000259" key="3">
    <source>
        <dbReference type="PROSITE" id="PS51194"/>
    </source>
</evidence>
<dbReference type="GO" id="GO:0009307">
    <property type="term" value="P:DNA restriction-modification system"/>
    <property type="evidence" value="ECO:0007669"/>
    <property type="project" value="InterPro"/>
</dbReference>
<name>A0A0C4YSN5_9BURK</name>
<dbReference type="InterPro" id="IPR011335">
    <property type="entry name" value="Restrct_endonuc-II-like"/>
</dbReference>
<dbReference type="InterPro" id="IPR027417">
    <property type="entry name" value="P-loop_NTPase"/>
</dbReference>
<dbReference type="RefSeq" id="WP_043357325.1">
    <property type="nucleotide sequence ID" value="NZ_CP010537.1"/>
</dbReference>
<keyword evidence="4" id="KW-0067">ATP-binding</keyword>
<dbReference type="GO" id="GO:0003677">
    <property type="term" value="F:DNA binding"/>
    <property type="evidence" value="ECO:0007669"/>
    <property type="project" value="InterPro"/>
</dbReference>
<dbReference type="GO" id="GO:0004519">
    <property type="term" value="F:endonuclease activity"/>
    <property type="evidence" value="ECO:0007669"/>
    <property type="project" value="InterPro"/>
</dbReference>
<keyword evidence="5" id="KW-1185">Reference proteome</keyword>
<keyword evidence="4" id="KW-0347">Helicase</keyword>
<keyword evidence="4" id="KW-0547">Nucleotide-binding</keyword>
<feature type="domain" description="Helicase ATP-binding" evidence="2">
    <location>
        <begin position="622"/>
        <end position="805"/>
    </location>
</feature>
<evidence type="ECO:0000256" key="1">
    <source>
        <dbReference type="ARBA" id="ARBA00022801"/>
    </source>
</evidence>
<sequence length="1288" mass="142657">MGLFDFFKRAAAPKADKSTLVTSWTQEGVRIEFARELTESTADGLLEAIHDAGPDDVVLGAYLAQLAAEDRCRLDRKAALIPWGDLYDLQGSAEHVGALKLLGLPPQGPLRPVLDSSGTLSGRDFDLTVTGWTDGAKKVHLERLDGAVATVSGESQMLSAAAWATAAEVSAFRRRDDSDRTQHAQELAWGRIRRIADRAGALYASPYLETTLVLTPDTLRLPLSKHDTPFGRVLTVSPIFEGAPDGWLTAFDGFNSVQPHYDLTRGSGRIRVVISEPVRKVLNVIKREMPNRHVAGAKAEKFVHNPFAFLGDAAHEVLKTDEFEADRAEAGAVAAVFNIVARTEHGRLNAVELVVTEHFGDGSARTDCKACKTVDELDAFLLALKEALERDRERFPWDEYDLTLDAESTVQLEQGLQLAHLWRTQPAERISFDDVYELDGYSGRVEGIGAAKPIYVPVFQKEKKEEGDSGWLPLDLTPMVKVTLQGHEGQVLVPLTKEWVRDFDKQVQEAEEKGLPDVKNSSLPTPIATAQARTLADSFKSMVEAQESVEEEHSSQAKKEKKTRQTLLVKTNFHDVDYFEERRTSLALPDDRQAQLPKCLRPGIELKHHQHYGVAWFQHLVSKAPAGCRGALLADDMGLGKTLQLLSLLAWYYEGNPNAAPSVIFAPKSLLENWANESKKFFNDSFPEVLVLYGDELKERKQPPSLIDNQLRDKGIEDLLKPSWVGPAKVIITTYEVLTSYEFSLAKQPFAFLICDEAQRIKTPGTLVTLAAKKLKADFRIACTGTPVENSLADLWCLFDLVQPGLLGALEEFGKTYRRPIECETEEQKEALQRLQTAIAPQTLRRTKADIAADLPMKYFALKTVAQTKLEFKPALGTEERLEIPLTEHQRILYKGGLKKLQDAAKESNGRKRAQLSFGALHLMKAVCAEPYCLPGTKFLVDRSGREAHLANSPKLDWLLEQLDEVKAAGEKAIVFTELREAQAALYYFLKETFGIRPYIINGDSQGRQGYIDKFSSKPGFDVIILSTLAAGAGLNVTAANHVFHFTRAWNPSKEAQATDRAFRIGQERDVFVYCPTVVADDFNTFEVRLDQLLKRKAGLAGTTLDDGGLTAMLNGAGKDASFRDLVDEGGTGEAIPKRYLTIDDIDRMDGEAFEVFCCLLWNKQGFQATVTPKRGGDGGIDVIALKGREGELLQCKSSKSAEVGWDAVKEVTAGAARYQARFRGTKFRRLAVTNQSFTRGAVTQAEANQVELVTRSRLEELIGAHPVSNHEFDEVLQDLTQFSADVI</sequence>
<dbReference type="SMART" id="SM00490">
    <property type="entry name" value="HELICc"/>
    <property type="match status" value="1"/>
</dbReference>
<dbReference type="PANTHER" id="PTHR10799">
    <property type="entry name" value="SNF2/RAD54 HELICASE FAMILY"/>
    <property type="match status" value="1"/>
</dbReference>
<accession>A0A0C4YSN5</accession>
<evidence type="ECO:0000259" key="2">
    <source>
        <dbReference type="PROSITE" id="PS51192"/>
    </source>
</evidence>
<dbReference type="Pfam" id="PF00176">
    <property type="entry name" value="SNF2-rel_dom"/>
    <property type="match status" value="1"/>
</dbReference>